<evidence type="ECO:0000313" key="3">
    <source>
        <dbReference type="EMBL" id="MCB8877464.1"/>
    </source>
</evidence>
<organism evidence="3 4">
    <name type="scientific">Acidisoma silvae</name>
    <dbReference type="NCBI Taxonomy" id="2802396"/>
    <lineage>
        <taxon>Bacteria</taxon>
        <taxon>Pseudomonadati</taxon>
        <taxon>Pseudomonadota</taxon>
        <taxon>Alphaproteobacteria</taxon>
        <taxon>Acetobacterales</taxon>
        <taxon>Acidocellaceae</taxon>
        <taxon>Acidisoma</taxon>
    </lineage>
</organism>
<dbReference type="Proteomes" id="UP000708298">
    <property type="component" value="Unassembled WGS sequence"/>
</dbReference>
<dbReference type="AlphaFoldDB" id="A0A963YVD0"/>
<comment type="caution">
    <text evidence="3">The sequence shown here is derived from an EMBL/GenBank/DDBJ whole genome shotgun (WGS) entry which is preliminary data.</text>
</comment>
<dbReference type="EMBL" id="JAESVB010000013">
    <property type="protein sequence ID" value="MCB8877464.1"/>
    <property type="molecule type" value="Genomic_DNA"/>
</dbReference>
<dbReference type="InterPro" id="IPR003497">
    <property type="entry name" value="BRO_N_domain"/>
</dbReference>
<reference evidence="3" key="1">
    <citation type="journal article" date="2021" name="Microorganisms">
        <title>Acidisoma silvae sp. nov. and Acidisomacellulosilytica sp. nov., Two Acidophilic Bacteria Isolated from Decaying Wood, Hydrolyzing Cellulose and Producing Poly-3-hydroxybutyrate.</title>
        <authorList>
            <person name="Mieszkin S."/>
            <person name="Pouder E."/>
            <person name="Uroz S."/>
            <person name="Simon-Colin C."/>
            <person name="Alain K."/>
        </authorList>
    </citation>
    <scope>NUCLEOTIDE SEQUENCE</scope>
    <source>
        <strain evidence="3">HW T2.11</strain>
    </source>
</reference>
<dbReference type="Pfam" id="PF02498">
    <property type="entry name" value="Bro-N"/>
    <property type="match status" value="1"/>
</dbReference>
<evidence type="ECO:0000313" key="4">
    <source>
        <dbReference type="Proteomes" id="UP000708298"/>
    </source>
</evidence>
<dbReference type="RefSeq" id="WP_227323110.1">
    <property type="nucleotide sequence ID" value="NZ_JAESVB010000013.1"/>
</dbReference>
<evidence type="ECO:0000256" key="1">
    <source>
        <dbReference type="SAM" id="MobiDB-lite"/>
    </source>
</evidence>
<dbReference type="SMART" id="SM01040">
    <property type="entry name" value="Bro-N"/>
    <property type="match status" value="1"/>
</dbReference>
<accession>A0A963YVD0</accession>
<name>A0A963YVD0_9PROT</name>
<dbReference type="PANTHER" id="PTHR36180">
    <property type="entry name" value="DNA-BINDING PROTEIN-RELATED-RELATED"/>
    <property type="match status" value="1"/>
</dbReference>
<dbReference type="PANTHER" id="PTHR36180:SF2">
    <property type="entry name" value="BRO FAMILY PROTEIN"/>
    <property type="match status" value="1"/>
</dbReference>
<evidence type="ECO:0000259" key="2">
    <source>
        <dbReference type="PROSITE" id="PS51750"/>
    </source>
</evidence>
<gene>
    <name evidence="3" type="ORF">ASILVAE211_19880</name>
</gene>
<protein>
    <submittedName>
        <fullName evidence="3">Bro-N domain-containing protein</fullName>
    </submittedName>
</protein>
<feature type="region of interest" description="Disordered" evidence="1">
    <location>
        <begin position="1"/>
        <end position="31"/>
    </location>
</feature>
<proteinExistence type="predicted"/>
<sequence length="263" mass="29012">MKREHASKIGAKSAPSAAVEGQPDQGVSGVRPEEKVDLREAVVGEYRFQGELIRAFYANGRTWFVAAEVCAVLDLANPRQAVKALRASQKGVSILDTLGGAQTVNLINESALYVLIFKSRKPQAEAFQTWVTDEVLPQIRRSGSYSVDGQPSQDGSVVLPIPAELARFVVVTAPRRTPHIRRTGIGEIVTEFTGLDRQAMCYTLKQIEVWWNKVQIKESPSFFQDEGFAIHKLDAAIREGSEMADHFLHAPVRNGLTPQARDS</sequence>
<keyword evidence="4" id="KW-1185">Reference proteome</keyword>
<reference evidence="3" key="2">
    <citation type="submission" date="2021-01" db="EMBL/GenBank/DDBJ databases">
        <authorList>
            <person name="Mieszkin S."/>
            <person name="Pouder E."/>
            <person name="Alain K."/>
        </authorList>
    </citation>
    <scope>NUCLEOTIDE SEQUENCE</scope>
    <source>
        <strain evidence="3">HW T2.11</strain>
    </source>
</reference>
<feature type="domain" description="Bro-N" evidence="2">
    <location>
        <begin position="40"/>
        <end position="143"/>
    </location>
</feature>
<dbReference type="PROSITE" id="PS51750">
    <property type="entry name" value="BRO_N"/>
    <property type="match status" value="1"/>
</dbReference>